<reference evidence="4" key="1">
    <citation type="journal article" date="2015" name="ISME J.">
        <title>Aquifer environment selects for microbial species cohorts in sediment and groundwater.</title>
        <authorList>
            <person name="Hug L.A."/>
            <person name="Thomas B.C."/>
            <person name="Brown C.T."/>
            <person name="Frischkorn K.R."/>
            <person name="Williams K.H."/>
            <person name="Tringe S.G."/>
            <person name="Banfield J.F."/>
        </authorList>
    </citation>
    <scope>NUCLEOTIDE SEQUENCE</scope>
</reference>
<keyword evidence="2 4" id="KW-0378">Hydrolase</keyword>
<keyword evidence="1 3" id="KW-0479">Metal-binding</keyword>
<evidence type="ECO:0000256" key="1">
    <source>
        <dbReference type="ARBA" id="ARBA00022723"/>
    </source>
</evidence>
<dbReference type="PANTHER" id="PTHR46124">
    <property type="entry name" value="D-AMINOACYL-TRNA DEACYLASE"/>
    <property type="match status" value="1"/>
</dbReference>
<sequence length="281" mass="32150">MKLFDVHTHVQFAAFNEDREDVIKRAQEKEVYMINVGTQWDTSSAAIDLAKKYESGVWATVGLHPIHTSKSFHDKEELGGGEEAREFTSRGEEFDYEKYKKLALDGKVVALGECGLDYYRLEEGTRHRQEKVFINHIELSRDVKKPLMIHCRQAFPDLIKILESYRSSLIAKPGAVHFFSGTTDNAKKLMDLGFSFSFGGVLTFTHEYEDVVKYIPLDRILLETDAPYVAPEPYRGKQNEPSYVIEVAKKIAEIKGDTTEEVIEITFKNAETLFLEKNPEK</sequence>
<proteinExistence type="predicted"/>
<feature type="binding site" evidence="3">
    <location>
        <position position="9"/>
    </location>
    <ligand>
        <name>a divalent metal cation</name>
        <dbReference type="ChEBI" id="CHEBI:60240"/>
        <label>1</label>
    </ligand>
</feature>
<dbReference type="PROSITE" id="PS01091">
    <property type="entry name" value="TATD_3"/>
    <property type="match status" value="1"/>
</dbReference>
<dbReference type="InterPro" id="IPR015991">
    <property type="entry name" value="TatD/YcfH-like"/>
</dbReference>
<organism evidence="4">
    <name type="scientific">uncultured Parcubacteria bacterium Rifle_16ft_4_minimus_23641</name>
    <dbReference type="NCBI Taxonomy" id="1665135"/>
    <lineage>
        <taxon>Bacteria</taxon>
        <taxon>Candidatus Parcubacteria</taxon>
        <taxon>environmental samples</taxon>
    </lineage>
</organism>
<dbReference type="PIRSF" id="PIRSF005902">
    <property type="entry name" value="DNase_TatD"/>
    <property type="match status" value="1"/>
</dbReference>
<accession>A0A0H4TG59</accession>
<dbReference type="SUPFAM" id="SSF51556">
    <property type="entry name" value="Metallo-dependent hydrolases"/>
    <property type="match status" value="1"/>
</dbReference>
<dbReference type="CDD" id="cd01310">
    <property type="entry name" value="TatD_DNAse"/>
    <property type="match status" value="1"/>
</dbReference>
<dbReference type="NCBIfam" id="TIGR00010">
    <property type="entry name" value="YchF/TatD family DNA exonuclease"/>
    <property type="match status" value="1"/>
</dbReference>
<dbReference type="InterPro" id="IPR018228">
    <property type="entry name" value="DNase_TatD-rel_CS"/>
</dbReference>
<feature type="binding site" evidence="3">
    <location>
        <position position="177"/>
    </location>
    <ligand>
        <name>a divalent metal cation</name>
        <dbReference type="ChEBI" id="CHEBI:60240"/>
        <label>2</label>
    </ligand>
</feature>
<dbReference type="GO" id="GO:0004536">
    <property type="term" value="F:DNA nuclease activity"/>
    <property type="evidence" value="ECO:0007669"/>
    <property type="project" value="InterPro"/>
</dbReference>
<dbReference type="Pfam" id="PF01026">
    <property type="entry name" value="TatD_DNase"/>
    <property type="match status" value="1"/>
</dbReference>
<dbReference type="EMBL" id="KT007084">
    <property type="protein sequence ID" value="AKQ05657.1"/>
    <property type="molecule type" value="Genomic_DNA"/>
</dbReference>
<dbReference type="Gene3D" id="3.20.20.140">
    <property type="entry name" value="Metal-dependent hydrolases"/>
    <property type="match status" value="1"/>
</dbReference>
<evidence type="ECO:0000256" key="3">
    <source>
        <dbReference type="PIRSR" id="PIRSR005902-1"/>
    </source>
</evidence>
<feature type="binding site" evidence="3">
    <location>
        <position position="150"/>
    </location>
    <ligand>
        <name>a divalent metal cation</name>
        <dbReference type="ChEBI" id="CHEBI:60240"/>
        <label>2</label>
    </ligand>
</feature>
<evidence type="ECO:0000313" key="4">
    <source>
        <dbReference type="EMBL" id="AKQ05657.1"/>
    </source>
</evidence>
<dbReference type="InterPro" id="IPR032466">
    <property type="entry name" value="Metal_Hydrolase"/>
</dbReference>
<evidence type="ECO:0000256" key="2">
    <source>
        <dbReference type="ARBA" id="ARBA00022801"/>
    </source>
</evidence>
<protein>
    <submittedName>
        <fullName evidence="4">TatD family hydrolase, TatD DNase family protein</fullName>
        <ecNumber evidence="4">3.1.21.-</ecNumber>
    </submittedName>
</protein>
<feature type="binding site" evidence="3">
    <location>
        <position position="113"/>
    </location>
    <ligand>
        <name>a divalent metal cation</name>
        <dbReference type="ChEBI" id="CHEBI:60240"/>
        <label>1</label>
    </ligand>
</feature>
<dbReference type="EC" id="3.1.21.-" evidence="4"/>
<dbReference type="GO" id="GO:0016788">
    <property type="term" value="F:hydrolase activity, acting on ester bonds"/>
    <property type="evidence" value="ECO:0007669"/>
    <property type="project" value="InterPro"/>
</dbReference>
<name>A0A0H4TG59_9BACT</name>
<dbReference type="AlphaFoldDB" id="A0A0H4TG59"/>
<feature type="binding site" evidence="3">
    <location>
        <position position="7"/>
    </location>
    <ligand>
        <name>a divalent metal cation</name>
        <dbReference type="ChEBI" id="CHEBI:60240"/>
        <label>1</label>
    </ligand>
</feature>
<dbReference type="InterPro" id="IPR001130">
    <property type="entry name" value="TatD-like"/>
</dbReference>
<dbReference type="GO" id="GO:0046872">
    <property type="term" value="F:metal ion binding"/>
    <property type="evidence" value="ECO:0007669"/>
    <property type="project" value="UniProtKB-KW"/>
</dbReference>
<feature type="binding site" evidence="3">
    <location>
        <position position="225"/>
    </location>
    <ligand>
        <name>a divalent metal cation</name>
        <dbReference type="ChEBI" id="CHEBI:60240"/>
        <label>1</label>
    </ligand>
</feature>
<dbReference type="PANTHER" id="PTHR46124:SF2">
    <property type="entry name" value="D-AMINOACYL-TRNA DEACYLASE"/>
    <property type="match status" value="1"/>
</dbReference>